<dbReference type="Proteomes" id="UP000516428">
    <property type="component" value="Chromosome"/>
</dbReference>
<dbReference type="AlphaFoldDB" id="A0A7H1BIM8"/>
<evidence type="ECO:0000313" key="1">
    <source>
        <dbReference type="EMBL" id="QNS08583.1"/>
    </source>
</evidence>
<protein>
    <submittedName>
        <fullName evidence="1">Uncharacterized protein</fullName>
    </submittedName>
</protein>
<dbReference type="KEGG" id="sxn:IAG42_07750"/>
<dbReference type="SUPFAM" id="SSF48452">
    <property type="entry name" value="TPR-like"/>
    <property type="match status" value="1"/>
</dbReference>
<dbReference type="EMBL" id="CP061281">
    <property type="protein sequence ID" value="QNS08583.1"/>
    <property type="molecule type" value="Genomic_DNA"/>
</dbReference>
<proteinExistence type="predicted"/>
<organism evidence="1 2">
    <name type="scientific">Streptomyces xanthii</name>
    <dbReference type="NCBI Taxonomy" id="2768069"/>
    <lineage>
        <taxon>Bacteria</taxon>
        <taxon>Bacillati</taxon>
        <taxon>Actinomycetota</taxon>
        <taxon>Actinomycetes</taxon>
        <taxon>Kitasatosporales</taxon>
        <taxon>Streptomycetaceae</taxon>
        <taxon>Streptomyces</taxon>
    </lineage>
</organism>
<accession>A0A7H1BIM8</accession>
<reference evidence="1 2" key="1">
    <citation type="submission" date="2020-09" db="EMBL/GenBank/DDBJ databases">
        <title>A novel species.</title>
        <authorList>
            <person name="Gao J."/>
        </authorList>
    </citation>
    <scope>NUCLEOTIDE SEQUENCE [LARGE SCALE GENOMIC DNA]</scope>
    <source>
        <strain evidence="1 2">CRXT-Y-14</strain>
    </source>
</reference>
<evidence type="ECO:0000313" key="2">
    <source>
        <dbReference type="Proteomes" id="UP000516428"/>
    </source>
</evidence>
<dbReference type="Gene3D" id="1.25.40.10">
    <property type="entry name" value="Tetratricopeptide repeat domain"/>
    <property type="match status" value="1"/>
</dbReference>
<keyword evidence="2" id="KW-1185">Reference proteome</keyword>
<dbReference type="InterPro" id="IPR011990">
    <property type="entry name" value="TPR-like_helical_dom_sf"/>
</dbReference>
<gene>
    <name evidence="1" type="ORF">IAG42_07750</name>
</gene>
<name>A0A7H1BIM8_9ACTN</name>
<sequence length="312" mass="32819">MAHCGGDPAEAVRHLAAAIAAAPSDPESYAVLADLWRDRPADLAGVVDGGTSLPAVLALSYVSFLRGDMDTAALAMGSVTGARPDVAWADAPWFGDDRFLGSVSADALAEAAMRTMDHGHDLDSDGMRERVRPWRAAFDAVVAGRPAAQALARMAIMLRACGLVEASLELCDRADAVERVMFTEVVRAGTWRKAGDTERMVAAFERALVLDPANWSLHLDLADVRAEQGDFAEAARLAGEGLRHEPAEPALRAAAAAYRARHTGAPADLSTLIEVAPLLPNPAYRDLLIDLACAGPGLPAELLATARGLRAG</sequence>